<proteinExistence type="predicted"/>
<dbReference type="AlphaFoldDB" id="A0AAD1HZM2"/>
<protein>
    <submittedName>
        <fullName evidence="1">Uncharacterized protein</fullName>
    </submittedName>
</protein>
<evidence type="ECO:0000313" key="2">
    <source>
        <dbReference type="Proteomes" id="UP000467636"/>
    </source>
</evidence>
<name>A0AAD1HZM2_9MYCO</name>
<keyword evidence="2" id="KW-1185">Reference proteome</keyword>
<reference evidence="1 2" key="1">
    <citation type="journal article" date="2019" name="Emerg. Microbes Infect.">
        <title>Comprehensive subspecies identification of 175 nontuberculous mycobacteria species based on 7547 genomic profiles.</title>
        <authorList>
            <person name="Matsumoto Y."/>
            <person name="Kinjo T."/>
            <person name="Motooka D."/>
            <person name="Nabeya D."/>
            <person name="Jung N."/>
            <person name="Uechi K."/>
            <person name="Horii T."/>
            <person name="Iida T."/>
            <person name="Fujita J."/>
            <person name="Nakamura S."/>
        </authorList>
    </citation>
    <scope>NUCLEOTIDE SEQUENCE [LARGE SCALE GENOMIC DNA]</scope>
    <source>
        <strain evidence="1 2">JCM 12143</strain>
    </source>
</reference>
<evidence type="ECO:0000313" key="1">
    <source>
        <dbReference type="EMBL" id="BBX21106.1"/>
    </source>
</evidence>
<dbReference type="EMBL" id="AP022564">
    <property type="protein sequence ID" value="BBX21106.1"/>
    <property type="molecule type" value="Genomic_DNA"/>
</dbReference>
<sequence length="96" mass="10772">MSDRHVTRHRRQRLLLEHLADQAEVLEHQYLGAVADRDAGGFLTAVLQRIQAEISEFRYFFAGGPYTEYAALFAGCVLKVYCLLVRHVIAAPGGRA</sequence>
<dbReference type="Proteomes" id="UP000467636">
    <property type="component" value="Chromosome"/>
</dbReference>
<accession>A0AAD1HZM2</accession>
<dbReference type="AntiFam" id="ANF00105">
    <property type="entry name" value="Shadow ORF (opposite purF)"/>
</dbReference>
<gene>
    <name evidence="1" type="ORF">MTER_05170</name>
</gene>
<organism evidence="1 2">
    <name type="scientific">Mycolicibacter terrae</name>
    <dbReference type="NCBI Taxonomy" id="1788"/>
    <lineage>
        <taxon>Bacteria</taxon>
        <taxon>Bacillati</taxon>
        <taxon>Actinomycetota</taxon>
        <taxon>Actinomycetes</taxon>
        <taxon>Mycobacteriales</taxon>
        <taxon>Mycobacteriaceae</taxon>
        <taxon>Mycolicibacter</taxon>
    </lineage>
</organism>